<dbReference type="PANTHER" id="PTHR46148">
    <property type="entry name" value="CHROMO DOMAIN-CONTAINING PROTEIN"/>
    <property type="match status" value="1"/>
</dbReference>
<dbReference type="InterPro" id="IPR056924">
    <property type="entry name" value="SH3_Tf2-1"/>
</dbReference>
<comment type="caution">
    <text evidence="2">The sequence shown here is derived from an EMBL/GenBank/DDBJ whole genome shotgun (WGS) entry which is preliminary data.</text>
</comment>
<sequence>SVVRQLCRLRLGKKRYADKRRKPLEFSVGDYVLLKVSPWKGVVRFGKKGKLKPRFFGPFEIIEKVGPMAYRLDFPKELNGVMTRAARKSLACIRLCPRGQSCLHALSNGCGTDVCDIRTSYVSHQCTSFVGYNVAPCLLRGLATHFLLRRLAAPCLLTGLDTPFLPRRLAAPCLLRGLAANFLLRRLAAHCLLKGLATS</sequence>
<gene>
    <name evidence="2" type="ORF">Tci_232990</name>
</gene>
<dbReference type="PANTHER" id="PTHR46148:SF57">
    <property type="entry name" value="OS12G0499874 PROTEIN"/>
    <property type="match status" value="1"/>
</dbReference>
<keyword evidence="2" id="KW-0808">Transferase</keyword>
<proteinExistence type="predicted"/>
<feature type="domain" description="Tf2-1-like SH3-like" evidence="1">
    <location>
        <begin position="29"/>
        <end position="81"/>
    </location>
</feature>
<evidence type="ECO:0000313" key="2">
    <source>
        <dbReference type="EMBL" id="GEW61014.1"/>
    </source>
</evidence>
<keyword evidence="2" id="KW-0695">RNA-directed DNA polymerase</keyword>
<name>A0A699GY57_TANCI</name>
<feature type="non-terminal residue" evidence="2">
    <location>
        <position position="1"/>
    </location>
</feature>
<reference evidence="2" key="1">
    <citation type="journal article" date="2019" name="Sci. Rep.">
        <title>Draft genome of Tanacetum cinerariifolium, the natural source of mosquito coil.</title>
        <authorList>
            <person name="Yamashiro T."/>
            <person name="Shiraishi A."/>
            <person name="Satake H."/>
            <person name="Nakayama K."/>
        </authorList>
    </citation>
    <scope>NUCLEOTIDE SEQUENCE</scope>
</reference>
<accession>A0A699GY57</accession>
<protein>
    <submittedName>
        <fullName evidence="2">Putative reverse transcriptase domain-containing protein</fullName>
    </submittedName>
</protein>
<dbReference type="Pfam" id="PF24626">
    <property type="entry name" value="SH3_Tf2-1"/>
    <property type="match status" value="1"/>
</dbReference>
<dbReference type="EMBL" id="BKCJ010065792">
    <property type="protein sequence ID" value="GEW61014.1"/>
    <property type="molecule type" value="Genomic_DNA"/>
</dbReference>
<dbReference type="GO" id="GO:0003964">
    <property type="term" value="F:RNA-directed DNA polymerase activity"/>
    <property type="evidence" value="ECO:0007669"/>
    <property type="project" value="UniProtKB-KW"/>
</dbReference>
<dbReference type="AlphaFoldDB" id="A0A699GY57"/>
<evidence type="ECO:0000259" key="1">
    <source>
        <dbReference type="Pfam" id="PF24626"/>
    </source>
</evidence>
<organism evidence="2">
    <name type="scientific">Tanacetum cinerariifolium</name>
    <name type="common">Dalmatian daisy</name>
    <name type="synonym">Chrysanthemum cinerariifolium</name>
    <dbReference type="NCBI Taxonomy" id="118510"/>
    <lineage>
        <taxon>Eukaryota</taxon>
        <taxon>Viridiplantae</taxon>
        <taxon>Streptophyta</taxon>
        <taxon>Embryophyta</taxon>
        <taxon>Tracheophyta</taxon>
        <taxon>Spermatophyta</taxon>
        <taxon>Magnoliopsida</taxon>
        <taxon>eudicotyledons</taxon>
        <taxon>Gunneridae</taxon>
        <taxon>Pentapetalae</taxon>
        <taxon>asterids</taxon>
        <taxon>campanulids</taxon>
        <taxon>Asterales</taxon>
        <taxon>Asteraceae</taxon>
        <taxon>Asteroideae</taxon>
        <taxon>Anthemideae</taxon>
        <taxon>Anthemidinae</taxon>
        <taxon>Tanacetum</taxon>
    </lineage>
</organism>
<keyword evidence="2" id="KW-0548">Nucleotidyltransferase</keyword>